<name>A0ABP7GE11_9FLAO</name>
<gene>
    <name evidence="1" type="ORF">GCM10022423_10950</name>
</gene>
<proteinExistence type="predicted"/>
<evidence type="ECO:0000313" key="2">
    <source>
        <dbReference type="Proteomes" id="UP001500748"/>
    </source>
</evidence>
<dbReference type="Proteomes" id="UP001500748">
    <property type="component" value="Unassembled WGS sequence"/>
</dbReference>
<accession>A0ABP7GE11</accession>
<evidence type="ECO:0000313" key="1">
    <source>
        <dbReference type="EMBL" id="GAA3761468.1"/>
    </source>
</evidence>
<dbReference type="EMBL" id="BAABDU010000003">
    <property type="protein sequence ID" value="GAA3761468.1"/>
    <property type="molecule type" value="Genomic_DNA"/>
</dbReference>
<sequence>MVFWVKILGKYILLSKIYSKKTESIDIFLNKKFKYFSINNLKIETPKLQM</sequence>
<protein>
    <submittedName>
        <fullName evidence="1">Uncharacterized protein</fullName>
    </submittedName>
</protein>
<reference evidence="2" key="1">
    <citation type="journal article" date="2019" name="Int. J. Syst. Evol. Microbiol.">
        <title>The Global Catalogue of Microorganisms (GCM) 10K type strain sequencing project: providing services to taxonomists for standard genome sequencing and annotation.</title>
        <authorList>
            <consortium name="The Broad Institute Genomics Platform"/>
            <consortium name="The Broad Institute Genome Sequencing Center for Infectious Disease"/>
            <person name="Wu L."/>
            <person name="Ma J."/>
        </authorList>
    </citation>
    <scope>NUCLEOTIDE SEQUENCE [LARGE SCALE GENOMIC DNA]</scope>
    <source>
        <strain evidence="2">JCM 17337</strain>
    </source>
</reference>
<organism evidence="1 2">
    <name type="scientific">Flavobacterium ginsengiterrae</name>
    <dbReference type="NCBI Taxonomy" id="871695"/>
    <lineage>
        <taxon>Bacteria</taxon>
        <taxon>Pseudomonadati</taxon>
        <taxon>Bacteroidota</taxon>
        <taxon>Flavobacteriia</taxon>
        <taxon>Flavobacteriales</taxon>
        <taxon>Flavobacteriaceae</taxon>
        <taxon>Flavobacterium</taxon>
    </lineage>
</organism>
<comment type="caution">
    <text evidence="1">The sequence shown here is derived from an EMBL/GenBank/DDBJ whole genome shotgun (WGS) entry which is preliminary data.</text>
</comment>
<keyword evidence="2" id="KW-1185">Reference proteome</keyword>